<feature type="compositionally biased region" description="Low complexity" evidence="1">
    <location>
        <begin position="84"/>
        <end position="99"/>
    </location>
</feature>
<name>A0A3P3Z1Z4_LEIBR</name>
<evidence type="ECO:0000313" key="3">
    <source>
        <dbReference type="Proteomes" id="UP000319462"/>
    </source>
</evidence>
<feature type="compositionally biased region" description="Low complexity" evidence="1">
    <location>
        <begin position="115"/>
        <end position="126"/>
    </location>
</feature>
<feature type="region of interest" description="Disordered" evidence="1">
    <location>
        <begin position="84"/>
        <end position="140"/>
    </location>
</feature>
<sequence>MEIDSLKIQLTNLLTLPHDSDTNEDDAVVVIFDYIHGAHKVANMLLLEERLPELQQCLHLCQAAIGEIALGLVAETTTAAADTASEEAATSAGAAPSTTHDTSGPLGANGKAVDSVLSSSLLPSSPGTTSKPRRTPLALRRDKDRHVFSVLASRTARLQKQLEASMRVWQNRNTNHHLHKLNLEFRDDGVDGTLDRCEAAASICFVQWQLQQLPHAAPMTLALPPTSSRGAPDSSAQMPAIRPPPRATRLSAPVQGGHGGSPSLRLPSLSALGTFGTARQQAILAARPPSPPPRRGIVTGERSNLNGWRPHTCLPPLATDSRALGEGRYQAHALAGGALHKRLQSTNHVGTPAAEDREVKNDGGIRAAQQLYGTQNEDSISLYSHDIQEKRRRWSSSVAVTQPSPTASYHATQLASRTMAVNDADEKEEADGSVVYDSDAGGCASGQVGFAPFQRPHTGWLLRAALSRLGSTASTHVPALSPSSPWRAGDGVPCTAASVLATDSHTPPPAQSPSNLVEAFTPRCRVLPVSTNAPVTTSSAANAMDSSTPLQLKAARGVPRDDAHAAISAASASILTPCSASLATPSMTSELLSLQSDATVAGSLPPLTGLATTTSTISADAARVVQAARQAMQFAMTSLKAQHHRTAQALEQYDDLALSRLSYSARQSLIASCARQATHECVGVRSSSTGGSGGDESSVWIASPASVDTPATPNCSLAAAVAVTIAEQHQLQHRRPLPPLCPLPSQQLSPGAEQQLRELHTECEQQLAASVFNVREMEARWLAQHRQLEACVALPRLKNSAECCRHHRPHPTQRSLYDPPHCESTCRRPGEQYSHSNSRGRGHARGAAPLHTFSVPPSPTSPECKSPVAPTVMAEAAAATATAVMQQGDDQSEDGEATSPALGPSHTEIVAPSGITAAYPFSAIAAVSSEKGVSEDASGDSSVLRSAAETMRPVATVLPPAKHATQGTQESGDAAGTRIAVALAAASAQPSQQGRHSDAGGAAGHYTYNAAVDALVYARLTARTDAVPPQKARASLAAAEESGPSTVEETLVAWRCMLQAMGSTSTTTAVVRGSGIKAVEMNVGAAYSCPSQASVCEAAAAVAQPPSTAKGDVRRMGNYIRWSADLVRGRRTQRVVCEALRQASKHVHPGDLVRPAWGSVAAAHPQPSLLELPGVCLTDVDEAEASTKALAMCLTASASTTSPAPTGAAVTFNSAAPSPPATVGLLRDNSSFNKTSPTLSVSSSQHTLTRWSRGKDIAPWLPSSVDTASTSPRDVTSEGSSTAAVTGVLRQLHAAYRANAMLRGIKDWTAVAPVLLARSLPLSVRAVRIQKWWRQRLAVRLCQQRRSARETYLIEEERLDAAALRLQRQIRVHWAQEASARRAAACAAWTEHRVAAERTSTKHSGFVNDLAGGSVAFGASNSLTWTPPMHSRLGGVVAPHVFSSSGGGGGASSSSQPVSRAHSAHIASAAEVDKGASIFFRSALATVAPGDDDAVDGDRGRCEMACSLPSRTKTTPLSTTTPTEAVSAMALTAAASLPGHLGTASKHRPLPTHRTSGLQTPLELLNTAAQRIQRCYRHHLTAHTARLCQDVEVLSAVLTRRAPLAAIRMTLTASPTSSVALSVAASARESVNAPDALVMRNLLDLCTGDVYEAHLQRSLAARRHGDYKTALHHVCLRDLQRIRQEREREQQRWERQVLEVTKTIQRVGRGYWCRRWLHERGLKMRQSARHHQIEVPRCSPMSGLQSVQLLSPNGLGAQRAMSEDDLCAQLAGGEAVSSHMMLRLRAVHPQWFEIAADPTSAQYIALHRTPAQLAAVTITEAFVAAFASRAEVYNKYRHGCAKSLQLAWRLHRAKLHGCRTQSHIVSASES</sequence>
<feature type="compositionally biased region" description="Low complexity" evidence="1">
    <location>
        <begin position="867"/>
        <end position="885"/>
    </location>
</feature>
<dbReference type="EMBL" id="LS997614">
    <property type="protein sequence ID" value="SYZ64257.1"/>
    <property type="molecule type" value="Genomic_DNA"/>
</dbReference>
<reference evidence="2 3" key="1">
    <citation type="submission" date="2018-09" db="EMBL/GenBank/DDBJ databases">
        <authorList>
            <person name="Peiro R."/>
            <person name="Begona"/>
            <person name="Cbmso G."/>
            <person name="Lopez M."/>
            <person name="Gonzalez S."/>
        </authorList>
    </citation>
    <scope>NUCLEOTIDE SEQUENCE [LARGE SCALE GENOMIC DNA]</scope>
</reference>
<proteinExistence type="predicted"/>
<feature type="region of interest" description="Disordered" evidence="1">
    <location>
        <begin position="226"/>
        <end position="261"/>
    </location>
</feature>
<dbReference type="Proteomes" id="UP000319462">
    <property type="component" value="Chromosome 15"/>
</dbReference>
<evidence type="ECO:0000256" key="1">
    <source>
        <dbReference type="SAM" id="MobiDB-lite"/>
    </source>
</evidence>
<evidence type="ECO:0000313" key="2">
    <source>
        <dbReference type="EMBL" id="SYZ64257.1"/>
    </source>
</evidence>
<gene>
    <name evidence="2" type="ORF">LBRM2904_15.1280</name>
</gene>
<organism evidence="2 3">
    <name type="scientific">Leishmania braziliensis MHOM/BR/75/M2904</name>
    <dbReference type="NCBI Taxonomy" id="420245"/>
    <lineage>
        <taxon>Eukaryota</taxon>
        <taxon>Discoba</taxon>
        <taxon>Euglenozoa</taxon>
        <taxon>Kinetoplastea</taxon>
        <taxon>Metakinetoplastina</taxon>
        <taxon>Trypanosomatida</taxon>
        <taxon>Trypanosomatidae</taxon>
        <taxon>Leishmaniinae</taxon>
        <taxon>Leishmania</taxon>
        <taxon>Leishmania braziliensis species complex</taxon>
    </lineage>
</organism>
<accession>A0A3P3Z1Z4</accession>
<feature type="compositionally biased region" description="Polar residues" evidence="1">
    <location>
        <begin position="226"/>
        <end position="237"/>
    </location>
</feature>
<feature type="region of interest" description="Disordered" evidence="1">
    <location>
        <begin position="828"/>
        <end position="908"/>
    </location>
</feature>
<protein>
    <submittedName>
        <fullName evidence="2">Hypothetical_protein</fullName>
    </submittedName>
</protein>